<dbReference type="KEGG" id="aup:AsAng_0057140"/>
<dbReference type="InterPro" id="IPR001322">
    <property type="entry name" value="Lamin_tail_dom"/>
</dbReference>
<dbReference type="EMBL" id="AP026867">
    <property type="protein sequence ID" value="BDS14932.1"/>
    <property type="molecule type" value="Genomic_DNA"/>
</dbReference>
<keyword evidence="3" id="KW-1185">Reference proteome</keyword>
<dbReference type="InterPro" id="IPR026341">
    <property type="entry name" value="T9SS_type_B"/>
</dbReference>
<reference evidence="2" key="1">
    <citation type="submission" date="2022-09" db="EMBL/GenBank/DDBJ databases">
        <title>Aureispira anguillicida sp. nov., isolated from Leptocephalus of Japanese eel Anguilla japonica.</title>
        <authorList>
            <person name="Yuasa K."/>
            <person name="Mekata T."/>
            <person name="Ikunari K."/>
        </authorList>
    </citation>
    <scope>NUCLEOTIDE SEQUENCE</scope>
    <source>
        <strain evidence="2">EL160426</strain>
    </source>
</reference>
<dbReference type="AlphaFoldDB" id="A0A915YL35"/>
<proteinExistence type="predicted"/>
<dbReference type="NCBIfam" id="TIGR04131">
    <property type="entry name" value="Bac_Flav_CTERM"/>
    <property type="match status" value="1"/>
</dbReference>
<evidence type="ECO:0000313" key="2">
    <source>
        <dbReference type="EMBL" id="BDS14932.1"/>
    </source>
</evidence>
<sequence>MYIMKCLSLTIFLWIISIASLIAQTSNPNRISTPKENYVTTSINTTPTGTQFFSGTLPTISFTTTNISCNGLTDGCATAVVSGGTGNTHYLWSNGSTSSNICGLGVGNYTVTITDTIIGGGGPQVCVVVNDTTITQPFSLATSIDTVANVICAGNNNGFIDISVSGGTAPYQYNWSNGDTTQDINTLTDSIYSVIITDANGCITHDTATVETLGFLEVVVDSAINIACHGDSTGAIYTTATGDTSFSGCTSSVVALNEIMYRPVNNNGVNPNTGEYIELIGPAGTDISCYVLTDGDWTITIPPGTSIPADGFFTIGNDVVWGGGTFDLDAENCNCFTDGSGGSGLLILTDGGEYVALYDGAGTFLQGVIYGSPSAGNTPSGTVISTIGTASCPSFVSIPNAPAFETAPAGFANGTSIIRNPDGSGAWGPQVGGSLNTCNSIGNGSTGSGNVTYLWSNGDTTQDISGLSAGVYTVTTTNSYGCTATTTYTITEPALLVGTSTATGVVCVGDTTGEIDLLVTGGTSPYQYNWSTGATTQDLDSLSSGIYCVTITDSNSCTAIVCDTFEEVFFNIPVDSFATCSGTSIPLTVNTNATTINWTPSSTLNNDTIANPTATPTTSTTYVVTASVGGNCVMTDSIVITVADLDVSLATLTPVLCHGDTTGGVTTSITGTGSNFDYLWNTGDTTTSLTNVAAGTYRLTVSLAGFCEDTLTVVIPEPDSVLSLNVSNTTDVTCFGDSTGAASILASGGTTPYTYSWSNTATTPNVNNLTSGLYIVTVTDSNSCTEILTVSISEPSAISISYNATNVSCNGTNDGTATVIPTGGTAGYTYLWDVTAGSQTTPTAIGLASSTYSVTVTDTVGCTGIANGIFVNSGVPVDSNDVPLVVLTGILDCDLNPTGSLGINTANTYTYLWSNGATDQTVTGLPAGAYTVTVTNGLGCSYVQSANIVSPLVPTVNPFINAVGMVSATVVSGATVTISGGNDQSFQGVAYNWTANSSDVTFGNAANHATTALSNVTGVYTLTLTATASDSSACQDTGSVVLNVESIYNGMPTAFTPNGDNINDTYRPTGLTADDVITFRVYNRWGQEIYNGDDLENNGWDGRYKGIEQPTEVYLFLLEYKVGVNGTPKVRKGEFTLIR</sequence>
<dbReference type="Proteomes" id="UP001060919">
    <property type="component" value="Chromosome"/>
</dbReference>
<dbReference type="InterPro" id="IPR043504">
    <property type="entry name" value="Peptidase_S1_PA_chymotrypsin"/>
</dbReference>
<protein>
    <submittedName>
        <fullName evidence="2">Gliding motility-associated C-terminal domain-containing protein</fullName>
    </submittedName>
</protein>
<dbReference type="Gene3D" id="2.40.10.10">
    <property type="entry name" value="Trypsin-like serine proteases"/>
    <property type="match status" value="2"/>
</dbReference>
<organism evidence="2 3">
    <name type="scientific">Aureispira anguillae</name>
    <dbReference type="NCBI Taxonomy" id="2864201"/>
    <lineage>
        <taxon>Bacteria</taxon>
        <taxon>Pseudomonadati</taxon>
        <taxon>Bacteroidota</taxon>
        <taxon>Saprospiria</taxon>
        <taxon>Saprospirales</taxon>
        <taxon>Saprospiraceae</taxon>
        <taxon>Aureispira</taxon>
    </lineage>
</organism>
<name>A0A915YL35_9BACT</name>
<dbReference type="Pfam" id="PF13585">
    <property type="entry name" value="CHU_C"/>
    <property type="match status" value="1"/>
</dbReference>
<dbReference type="InterPro" id="IPR025667">
    <property type="entry name" value="SprB_repeat"/>
</dbReference>
<evidence type="ECO:0000313" key="3">
    <source>
        <dbReference type="Proteomes" id="UP001060919"/>
    </source>
</evidence>
<dbReference type="Gene3D" id="2.60.40.740">
    <property type="match status" value="3"/>
</dbReference>
<dbReference type="PROSITE" id="PS51841">
    <property type="entry name" value="LTD"/>
    <property type="match status" value="1"/>
</dbReference>
<dbReference type="Pfam" id="PF13573">
    <property type="entry name" value="SprB"/>
    <property type="match status" value="5"/>
</dbReference>
<feature type="domain" description="LTD" evidence="1">
    <location>
        <begin position="245"/>
        <end position="391"/>
    </location>
</feature>
<evidence type="ECO:0000259" key="1">
    <source>
        <dbReference type="PROSITE" id="PS51841"/>
    </source>
</evidence>
<gene>
    <name evidence="2" type="ORF">AsAng_0057140</name>
</gene>
<accession>A0A915YL35</accession>